<dbReference type="SUPFAM" id="SSF47384">
    <property type="entry name" value="Homodimeric domain of signal transducing histidine kinase"/>
    <property type="match status" value="1"/>
</dbReference>
<dbReference type="PANTHER" id="PTHR43065">
    <property type="entry name" value="SENSOR HISTIDINE KINASE"/>
    <property type="match status" value="1"/>
</dbReference>
<evidence type="ECO:0000256" key="14">
    <source>
        <dbReference type="SAM" id="Phobius"/>
    </source>
</evidence>
<dbReference type="SMART" id="SM00388">
    <property type="entry name" value="HisKA"/>
    <property type="match status" value="1"/>
</dbReference>
<keyword evidence="6" id="KW-0808">Transferase</keyword>
<dbReference type="InterPro" id="IPR003594">
    <property type="entry name" value="HATPase_dom"/>
</dbReference>
<dbReference type="AlphaFoldDB" id="A0AA41X6E2"/>
<reference evidence="16" key="1">
    <citation type="submission" date="2022-07" db="EMBL/GenBank/DDBJ databases">
        <authorList>
            <person name="Li W.-J."/>
            <person name="Deng Q.-Q."/>
        </authorList>
    </citation>
    <scope>NUCLEOTIDE SEQUENCE</scope>
    <source>
        <strain evidence="16">SYSU M60031</strain>
    </source>
</reference>
<feature type="transmembrane region" description="Helical" evidence="14">
    <location>
        <begin position="73"/>
        <end position="98"/>
    </location>
</feature>
<dbReference type="InterPro" id="IPR004358">
    <property type="entry name" value="Sig_transdc_His_kin-like_C"/>
</dbReference>
<keyword evidence="13 14" id="KW-0472">Membrane</keyword>
<dbReference type="Gene3D" id="1.10.287.130">
    <property type="match status" value="1"/>
</dbReference>
<name>A0AA41X6E2_9BACI</name>
<dbReference type="Gene3D" id="1.10.1760.20">
    <property type="match status" value="1"/>
</dbReference>
<evidence type="ECO:0000256" key="4">
    <source>
        <dbReference type="ARBA" id="ARBA00022475"/>
    </source>
</evidence>
<evidence type="ECO:0000256" key="13">
    <source>
        <dbReference type="ARBA" id="ARBA00023136"/>
    </source>
</evidence>
<dbReference type="Pfam" id="PF00512">
    <property type="entry name" value="HisKA"/>
    <property type="match status" value="1"/>
</dbReference>
<dbReference type="RefSeq" id="WP_254759711.1">
    <property type="nucleotide sequence ID" value="NZ_JANCLT010000007.1"/>
</dbReference>
<dbReference type="EC" id="2.7.13.3" evidence="3"/>
<dbReference type="Proteomes" id="UP001156102">
    <property type="component" value="Unassembled WGS sequence"/>
</dbReference>
<keyword evidence="10" id="KW-0067">ATP-binding</keyword>
<dbReference type="EMBL" id="JANCLT010000007">
    <property type="protein sequence ID" value="MCP8969794.1"/>
    <property type="molecule type" value="Genomic_DNA"/>
</dbReference>
<comment type="catalytic activity">
    <reaction evidence="1">
        <text>ATP + protein L-histidine = ADP + protein N-phospho-L-histidine.</text>
        <dbReference type="EC" id="2.7.13.3"/>
    </reaction>
</comment>
<proteinExistence type="predicted"/>
<dbReference type="InterPro" id="IPR036097">
    <property type="entry name" value="HisK_dim/P_sf"/>
</dbReference>
<keyword evidence="12" id="KW-0902">Two-component regulatory system</keyword>
<dbReference type="SMART" id="SM00387">
    <property type="entry name" value="HATPase_c"/>
    <property type="match status" value="1"/>
</dbReference>
<dbReference type="PRINTS" id="PR00344">
    <property type="entry name" value="BCTRLSENSOR"/>
</dbReference>
<keyword evidence="8" id="KW-0547">Nucleotide-binding</keyword>
<dbReference type="Pfam" id="PF02518">
    <property type="entry name" value="HATPase_c"/>
    <property type="match status" value="1"/>
</dbReference>
<dbReference type="PROSITE" id="PS50109">
    <property type="entry name" value="HIS_KIN"/>
    <property type="match status" value="1"/>
</dbReference>
<dbReference type="GO" id="GO:0005524">
    <property type="term" value="F:ATP binding"/>
    <property type="evidence" value="ECO:0007669"/>
    <property type="project" value="UniProtKB-KW"/>
</dbReference>
<accession>A0AA41X6E2</accession>
<feature type="domain" description="Histidine kinase" evidence="15">
    <location>
        <begin position="212"/>
        <end position="419"/>
    </location>
</feature>
<dbReference type="PANTHER" id="PTHR43065:SF46">
    <property type="entry name" value="C4-DICARBOXYLATE TRANSPORT SENSOR PROTEIN DCTB"/>
    <property type="match status" value="1"/>
</dbReference>
<dbReference type="GO" id="GO:0000155">
    <property type="term" value="F:phosphorelay sensor kinase activity"/>
    <property type="evidence" value="ECO:0007669"/>
    <property type="project" value="InterPro"/>
</dbReference>
<keyword evidence="4" id="KW-1003">Cell membrane</keyword>
<dbReference type="InterPro" id="IPR003661">
    <property type="entry name" value="HisK_dim/P_dom"/>
</dbReference>
<dbReference type="CDD" id="cd00082">
    <property type="entry name" value="HisKA"/>
    <property type="match status" value="1"/>
</dbReference>
<evidence type="ECO:0000256" key="1">
    <source>
        <dbReference type="ARBA" id="ARBA00000085"/>
    </source>
</evidence>
<comment type="subcellular location">
    <subcellularLocation>
        <location evidence="2">Cell membrane</location>
        <topology evidence="2">Multi-pass membrane protein</topology>
    </subcellularLocation>
</comment>
<evidence type="ECO:0000256" key="2">
    <source>
        <dbReference type="ARBA" id="ARBA00004651"/>
    </source>
</evidence>
<feature type="transmembrane region" description="Helical" evidence="14">
    <location>
        <begin position="10"/>
        <end position="27"/>
    </location>
</feature>
<evidence type="ECO:0000256" key="6">
    <source>
        <dbReference type="ARBA" id="ARBA00022679"/>
    </source>
</evidence>
<sequence length="429" mass="48047">MHLSKVAEDLLINLLCVFAVFFLVYLYHDRKPRTERQRLYVLILCSMLGIIACMFFSIPLNEQFRLDLRQIPLMLGGLYGGIVPAVLLAAVTMAYRVIQGGEGIYSTFIILALQVAGLYLILPYFRSMNTNKRILTTSCLALAASLNVIVVMWLMFQRSVPPWDIWLWYLIIPVLGTAGITYVIESMNRSSLLRTEIARAEKMSIVSHMAASISHEVRNPLTVVRGMLQLLQYDDFAADKRHMFLRTSITELDRAESIISDYLAFAKPMPDKLQYLNVVHELLHTVTMVQPLANMNTVQITTNMKTAAAVVQGDKQRVQQCFLNIMKNCIEAMPKGGLLKIHALQQDSDVQVLIQDTGIGMTKEQVARLGEPYFSTKDSGTGLGMMVVFSIIDAMHGKMKVESEPGKGTRFCITLPLAVAYPEAAATQQ</sequence>
<dbReference type="InterPro" id="IPR036890">
    <property type="entry name" value="HATPase_C_sf"/>
</dbReference>
<dbReference type="Gene3D" id="3.30.565.10">
    <property type="entry name" value="Histidine kinase-like ATPase, C-terminal domain"/>
    <property type="match status" value="1"/>
</dbReference>
<protein>
    <recommendedName>
        <fullName evidence="3">histidine kinase</fullName>
        <ecNumber evidence="3">2.7.13.3</ecNumber>
    </recommendedName>
</protein>
<evidence type="ECO:0000313" key="17">
    <source>
        <dbReference type="Proteomes" id="UP001156102"/>
    </source>
</evidence>
<evidence type="ECO:0000256" key="8">
    <source>
        <dbReference type="ARBA" id="ARBA00022741"/>
    </source>
</evidence>
<evidence type="ECO:0000256" key="5">
    <source>
        <dbReference type="ARBA" id="ARBA00022553"/>
    </source>
</evidence>
<evidence type="ECO:0000259" key="15">
    <source>
        <dbReference type="PROSITE" id="PS50109"/>
    </source>
</evidence>
<dbReference type="GO" id="GO:0071555">
    <property type="term" value="P:cell wall organization"/>
    <property type="evidence" value="ECO:0007669"/>
    <property type="project" value="InterPro"/>
</dbReference>
<feature type="transmembrane region" description="Helical" evidence="14">
    <location>
        <begin position="134"/>
        <end position="154"/>
    </location>
</feature>
<gene>
    <name evidence="16" type="ORF">NK662_14780</name>
</gene>
<dbReference type="InterPro" id="IPR005467">
    <property type="entry name" value="His_kinase_dom"/>
</dbReference>
<keyword evidence="5" id="KW-0597">Phosphoprotein</keyword>
<dbReference type="SUPFAM" id="SSF55874">
    <property type="entry name" value="ATPase domain of HSP90 chaperone/DNA topoisomerase II/histidine kinase"/>
    <property type="match status" value="1"/>
</dbReference>
<evidence type="ECO:0000256" key="11">
    <source>
        <dbReference type="ARBA" id="ARBA00022989"/>
    </source>
</evidence>
<evidence type="ECO:0000256" key="9">
    <source>
        <dbReference type="ARBA" id="ARBA00022777"/>
    </source>
</evidence>
<dbReference type="InterPro" id="IPR011620">
    <property type="entry name" value="Sig_transdc_His_kinase_LytS_TM"/>
</dbReference>
<organism evidence="16 17">
    <name type="scientific">Ectobacillus ponti</name>
    <dbReference type="NCBI Taxonomy" id="2961894"/>
    <lineage>
        <taxon>Bacteria</taxon>
        <taxon>Bacillati</taxon>
        <taxon>Bacillota</taxon>
        <taxon>Bacilli</taxon>
        <taxon>Bacillales</taxon>
        <taxon>Bacillaceae</taxon>
        <taxon>Ectobacillus</taxon>
    </lineage>
</organism>
<feature type="transmembrane region" description="Helical" evidence="14">
    <location>
        <begin position="166"/>
        <end position="184"/>
    </location>
</feature>
<comment type="caution">
    <text evidence="16">The sequence shown here is derived from an EMBL/GenBank/DDBJ whole genome shotgun (WGS) entry which is preliminary data.</text>
</comment>
<keyword evidence="9 16" id="KW-0418">Kinase</keyword>
<keyword evidence="17" id="KW-1185">Reference proteome</keyword>
<keyword evidence="7 14" id="KW-0812">Transmembrane</keyword>
<feature type="transmembrane region" description="Helical" evidence="14">
    <location>
        <begin position="104"/>
        <end position="122"/>
    </location>
</feature>
<evidence type="ECO:0000256" key="3">
    <source>
        <dbReference type="ARBA" id="ARBA00012438"/>
    </source>
</evidence>
<evidence type="ECO:0000256" key="10">
    <source>
        <dbReference type="ARBA" id="ARBA00022840"/>
    </source>
</evidence>
<dbReference type="Pfam" id="PF07694">
    <property type="entry name" value="5TM-5TMR_LYT"/>
    <property type="match status" value="1"/>
</dbReference>
<dbReference type="GO" id="GO:0005886">
    <property type="term" value="C:plasma membrane"/>
    <property type="evidence" value="ECO:0007669"/>
    <property type="project" value="UniProtKB-SubCell"/>
</dbReference>
<keyword evidence="11 14" id="KW-1133">Transmembrane helix</keyword>
<evidence type="ECO:0000256" key="7">
    <source>
        <dbReference type="ARBA" id="ARBA00022692"/>
    </source>
</evidence>
<evidence type="ECO:0000256" key="12">
    <source>
        <dbReference type="ARBA" id="ARBA00023012"/>
    </source>
</evidence>
<evidence type="ECO:0000313" key="16">
    <source>
        <dbReference type="EMBL" id="MCP8969794.1"/>
    </source>
</evidence>
<feature type="transmembrane region" description="Helical" evidence="14">
    <location>
        <begin position="39"/>
        <end position="61"/>
    </location>
</feature>